<dbReference type="Pfam" id="PF12974">
    <property type="entry name" value="Phosphonate-bd"/>
    <property type="match status" value="1"/>
</dbReference>
<dbReference type="NCBIfam" id="TIGR01098">
    <property type="entry name" value="3A0109s03R"/>
    <property type="match status" value="1"/>
</dbReference>
<evidence type="ECO:0000256" key="2">
    <source>
        <dbReference type="ARBA" id="ARBA00022729"/>
    </source>
</evidence>
<evidence type="ECO:0000256" key="4">
    <source>
        <dbReference type="SAM" id="SignalP"/>
    </source>
</evidence>
<keyword evidence="2 4" id="KW-0732">Signal</keyword>
<reference evidence="5 6" key="1">
    <citation type="submission" date="2014-12" db="EMBL/GenBank/DDBJ databases">
        <title>16Stimator: statistical estimation of ribosomal gene copy numbers from draft genome assemblies.</title>
        <authorList>
            <person name="Perisin M.A."/>
            <person name="Vetter M."/>
            <person name="Gilbert J.A."/>
            <person name="Bergelson J."/>
        </authorList>
    </citation>
    <scope>NUCLEOTIDE SEQUENCE [LARGE SCALE GENOMIC DNA]</scope>
    <source>
        <strain evidence="5 6">MEJ076</strain>
    </source>
</reference>
<dbReference type="InterPro" id="IPR017797">
    <property type="entry name" value="Phosphnate-bd"/>
</dbReference>
<dbReference type="EMBL" id="JXQV01000021">
    <property type="protein sequence ID" value="KIQ00289.1"/>
    <property type="molecule type" value="Genomic_DNA"/>
</dbReference>
<dbReference type="InterPro" id="IPR005770">
    <property type="entry name" value="PhnD"/>
</dbReference>
<evidence type="ECO:0000313" key="6">
    <source>
        <dbReference type="Proteomes" id="UP000035017"/>
    </source>
</evidence>
<dbReference type="GO" id="GO:0015716">
    <property type="term" value="P:organic phosphonate transport"/>
    <property type="evidence" value="ECO:0007669"/>
    <property type="project" value="InterPro"/>
</dbReference>
<protein>
    <submittedName>
        <fullName evidence="5">Alkylphosphonate ABC transporter substrate-binding protein</fullName>
    </submittedName>
</protein>
<sequence>MNAILKSMAAMSVAFTMTSAAFAQESTINFGIISTESQQNLKTNWDPLLADMKKKTGLDVKAFFASDYAGIIEGMRFDKVQIAWYGNKSAMEAVDRADGEIFVQSVPASGEPGYWSVVTVPTDSPLKNIDDLLKCDKSINFGLGDPNSTSGYLVPMTFVFGAKGIDPKTCFKNVTNANHETNAMAVANKQVDAAANNTENMALIKQNKPEAFAKIREIWRSPLIPSDPIVWRKNLPEASKTKIRDFFMTYGTDKSTGDVAAEKKILAGLKWAPFRASSDKQLLPVRVMELSKSISQVDADATLSADAKATKIKALTEQKTKFEAELALASKS</sequence>
<dbReference type="Gene3D" id="3.40.190.10">
    <property type="entry name" value="Periplasmic binding protein-like II"/>
    <property type="match status" value="2"/>
</dbReference>
<proteinExistence type="inferred from homology"/>
<dbReference type="NCBIfam" id="TIGR03431">
    <property type="entry name" value="PhnD"/>
    <property type="match status" value="1"/>
</dbReference>
<dbReference type="Proteomes" id="UP000035017">
    <property type="component" value="Unassembled WGS sequence"/>
</dbReference>
<comment type="similarity">
    <text evidence="1">Belongs to the phosphate/phosphite/phosphonate binding protein family.</text>
</comment>
<gene>
    <name evidence="5" type="ORF">RU07_17115</name>
</gene>
<dbReference type="AlphaFoldDB" id="A0A0D0JXA8"/>
<dbReference type="GO" id="GO:0043190">
    <property type="term" value="C:ATP-binding cassette (ABC) transporter complex"/>
    <property type="evidence" value="ECO:0007669"/>
    <property type="project" value="InterPro"/>
</dbReference>
<dbReference type="Gene3D" id="1.20.58.90">
    <property type="match status" value="1"/>
</dbReference>
<comment type="caution">
    <text evidence="5">The sequence shown here is derived from an EMBL/GenBank/DDBJ whole genome shotgun (WGS) entry which is preliminary data.</text>
</comment>
<organism evidence="5 6">
    <name type="scientific">Agrobacterium tumefaciens</name>
    <dbReference type="NCBI Taxonomy" id="358"/>
    <lineage>
        <taxon>Bacteria</taxon>
        <taxon>Pseudomonadati</taxon>
        <taxon>Pseudomonadota</taxon>
        <taxon>Alphaproteobacteria</taxon>
        <taxon>Hyphomicrobiales</taxon>
        <taxon>Rhizobiaceae</taxon>
        <taxon>Rhizobium/Agrobacterium group</taxon>
        <taxon>Agrobacterium</taxon>
        <taxon>Agrobacterium tumefaciens complex</taxon>
    </lineage>
</organism>
<feature type="signal peptide" evidence="4">
    <location>
        <begin position="1"/>
        <end position="23"/>
    </location>
</feature>
<dbReference type="SUPFAM" id="SSF53850">
    <property type="entry name" value="Periplasmic binding protein-like II"/>
    <property type="match status" value="1"/>
</dbReference>
<name>A0A0D0JXA8_AGRTU</name>
<dbReference type="PANTHER" id="PTHR35841:SF1">
    <property type="entry name" value="PHOSPHONATES-BINDING PERIPLASMIC PROTEIN"/>
    <property type="match status" value="1"/>
</dbReference>
<dbReference type="OrthoDB" id="9802896at2"/>
<accession>A0A0D0JXA8</accession>
<evidence type="ECO:0000256" key="3">
    <source>
        <dbReference type="SAM" id="Coils"/>
    </source>
</evidence>
<evidence type="ECO:0000256" key="1">
    <source>
        <dbReference type="ARBA" id="ARBA00007162"/>
    </source>
</evidence>
<feature type="coiled-coil region" evidence="3">
    <location>
        <begin position="305"/>
        <end position="332"/>
    </location>
</feature>
<dbReference type="GO" id="GO:0055085">
    <property type="term" value="P:transmembrane transport"/>
    <property type="evidence" value="ECO:0007669"/>
    <property type="project" value="InterPro"/>
</dbReference>
<keyword evidence="3" id="KW-0175">Coiled coil</keyword>
<evidence type="ECO:0000313" key="5">
    <source>
        <dbReference type="EMBL" id="KIQ00289.1"/>
    </source>
</evidence>
<feature type="chain" id="PRO_5002213928" evidence="4">
    <location>
        <begin position="24"/>
        <end position="332"/>
    </location>
</feature>
<dbReference type="PANTHER" id="PTHR35841">
    <property type="entry name" value="PHOSPHONATES-BINDING PERIPLASMIC PROTEIN"/>
    <property type="match status" value="1"/>
</dbReference>